<dbReference type="OrthoDB" id="542841at2759"/>
<name>A0A433SLU2_ELYCH</name>
<feature type="non-terminal residue" evidence="5">
    <location>
        <position position="350"/>
    </location>
</feature>
<evidence type="ECO:0000259" key="4">
    <source>
        <dbReference type="PROSITE" id="PS50225"/>
    </source>
</evidence>
<feature type="repeat" description="ANK" evidence="3">
    <location>
        <begin position="93"/>
        <end position="127"/>
    </location>
</feature>
<evidence type="ECO:0000256" key="1">
    <source>
        <dbReference type="ARBA" id="ARBA00022737"/>
    </source>
</evidence>
<dbReference type="EMBL" id="RQTK01001481">
    <property type="protein sequence ID" value="RUS70143.1"/>
    <property type="molecule type" value="Genomic_DNA"/>
</dbReference>
<dbReference type="PROSITE" id="PS50225">
    <property type="entry name" value="SOCS"/>
    <property type="match status" value="1"/>
</dbReference>
<accession>A0A433SLU2</accession>
<evidence type="ECO:0000256" key="2">
    <source>
        <dbReference type="ARBA" id="ARBA00023043"/>
    </source>
</evidence>
<evidence type="ECO:0000313" key="6">
    <source>
        <dbReference type="Proteomes" id="UP000271974"/>
    </source>
</evidence>
<evidence type="ECO:0000313" key="5">
    <source>
        <dbReference type="EMBL" id="RUS70143.1"/>
    </source>
</evidence>
<dbReference type="Gene3D" id="1.25.40.20">
    <property type="entry name" value="Ankyrin repeat-containing domain"/>
    <property type="match status" value="1"/>
</dbReference>
<dbReference type="STRING" id="188477.A0A433SLU2"/>
<comment type="caution">
    <text evidence="5">The sequence shown here is derived from an EMBL/GenBank/DDBJ whole genome shotgun (WGS) entry which is preliminary data.</text>
</comment>
<dbReference type="Pfam" id="PF12796">
    <property type="entry name" value="Ank_2"/>
    <property type="match status" value="1"/>
</dbReference>
<dbReference type="Proteomes" id="UP000271974">
    <property type="component" value="Unassembled WGS sequence"/>
</dbReference>
<proteinExistence type="predicted"/>
<keyword evidence="6" id="KW-1185">Reference proteome</keyword>
<dbReference type="InterPro" id="IPR001496">
    <property type="entry name" value="SOCS_box"/>
</dbReference>
<keyword evidence="1" id="KW-0677">Repeat</keyword>
<dbReference type="PROSITE" id="PS50297">
    <property type="entry name" value="ANK_REP_REGION"/>
    <property type="match status" value="1"/>
</dbReference>
<evidence type="ECO:0000256" key="3">
    <source>
        <dbReference type="PROSITE-ProRule" id="PRU00023"/>
    </source>
</evidence>
<reference evidence="5 6" key="1">
    <citation type="submission" date="2019-01" db="EMBL/GenBank/DDBJ databases">
        <title>A draft genome assembly of the solar-powered sea slug Elysia chlorotica.</title>
        <authorList>
            <person name="Cai H."/>
            <person name="Li Q."/>
            <person name="Fang X."/>
            <person name="Li J."/>
            <person name="Curtis N.E."/>
            <person name="Altenburger A."/>
            <person name="Shibata T."/>
            <person name="Feng M."/>
            <person name="Maeda T."/>
            <person name="Schwartz J.A."/>
            <person name="Shigenobu S."/>
            <person name="Lundholm N."/>
            <person name="Nishiyama T."/>
            <person name="Yang H."/>
            <person name="Hasebe M."/>
            <person name="Li S."/>
            <person name="Pierce S.K."/>
            <person name="Wang J."/>
        </authorList>
    </citation>
    <scope>NUCLEOTIDE SEQUENCE [LARGE SCALE GENOMIC DNA]</scope>
    <source>
        <strain evidence="5">EC2010</strain>
        <tissue evidence="5">Whole organism of an adult</tissue>
    </source>
</reference>
<gene>
    <name evidence="5" type="ORF">EGW08_022096</name>
</gene>
<feature type="repeat" description="ANK" evidence="3">
    <location>
        <begin position="60"/>
        <end position="92"/>
    </location>
</feature>
<dbReference type="InterPro" id="IPR002110">
    <property type="entry name" value="Ankyrin_rpt"/>
</dbReference>
<dbReference type="InterPro" id="IPR036770">
    <property type="entry name" value="Ankyrin_rpt-contain_sf"/>
</dbReference>
<dbReference type="PROSITE" id="PS50088">
    <property type="entry name" value="ANK_REPEAT"/>
    <property type="match status" value="2"/>
</dbReference>
<feature type="domain" description="SOCS box" evidence="4">
    <location>
        <begin position="291"/>
        <end position="350"/>
    </location>
</feature>
<sequence length="350" mass="39129">MSRDNHSIDSLASFLSLCQTTVRGDEEKTQNRKDAVASKARKITDDLQLNLRGSSHLIVDGRNPLVEACRAGNLNIVEMFVNGGASLNFVDPDGRSPLYAAIVGRNCSFRDIRQLLWWGADVNLHRDGKLPLFASLYCMGTEVSRLLIAEGADVNNVVLTCFCFIESVFALNTTLVMVMSGFQLQQFEDLPAMVSLAMDIVLAGLLPKTFYLSSGKRLPGRSTDGQRYRMQEEGLVSAELAMLWRLQHLCLCLGFRVDRPCVTGAIAELKEQLALEDSVQDSHRLEILQNKLSQLLWIQRFQASPMPLTFLARMSIRAFLSQPSINRGKHIDRVISVLPIPKIFRDFLAL</sequence>
<keyword evidence="2 3" id="KW-0040">ANK repeat</keyword>
<dbReference type="AlphaFoldDB" id="A0A433SLU2"/>
<dbReference type="SMART" id="SM00248">
    <property type="entry name" value="ANK"/>
    <property type="match status" value="2"/>
</dbReference>
<dbReference type="SUPFAM" id="SSF48403">
    <property type="entry name" value="Ankyrin repeat"/>
    <property type="match status" value="1"/>
</dbReference>
<organism evidence="5 6">
    <name type="scientific">Elysia chlorotica</name>
    <name type="common">Eastern emerald elysia</name>
    <name type="synonym">Sea slug</name>
    <dbReference type="NCBI Taxonomy" id="188477"/>
    <lineage>
        <taxon>Eukaryota</taxon>
        <taxon>Metazoa</taxon>
        <taxon>Spiralia</taxon>
        <taxon>Lophotrochozoa</taxon>
        <taxon>Mollusca</taxon>
        <taxon>Gastropoda</taxon>
        <taxon>Heterobranchia</taxon>
        <taxon>Euthyneura</taxon>
        <taxon>Panpulmonata</taxon>
        <taxon>Sacoglossa</taxon>
        <taxon>Placobranchoidea</taxon>
        <taxon>Plakobranchidae</taxon>
        <taxon>Elysia</taxon>
    </lineage>
</organism>
<dbReference type="PANTHER" id="PTHR24171">
    <property type="entry name" value="ANKYRIN REPEAT DOMAIN-CONTAINING PROTEIN 39-RELATED"/>
    <property type="match status" value="1"/>
</dbReference>
<dbReference type="PANTHER" id="PTHR24171:SF9">
    <property type="entry name" value="ANKYRIN REPEAT DOMAIN-CONTAINING PROTEIN 39"/>
    <property type="match status" value="1"/>
</dbReference>
<protein>
    <recommendedName>
        <fullName evidence="4">SOCS box domain-containing protein</fullName>
    </recommendedName>
</protein>